<dbReference type="InterPro" id="IPR050979">
    <property type="entry name" value="LD-transpeptidase"/>
</dbReference>
<dbReference type="GO" id="GO:0071972">
    <property type="term" value="F:peptidoglycan L,D-transpeptidase activity"/>
    <property type="evidence" value="ECO:0007669"/>
    <property type="project" value="TreeGrafter"/>
</dbReference>
<name>A0A0P6WV79_9CHLR</name>
<dbReference type="EMBL" id="LGCK01000007">
    <property type="protein sequence ID" value="KPL72974.1"/>
    <property type="molecule type" value="Genomic_DNA"/>
</dbReference>
<accession>A0A0P6WV79</accession>
<feature type="region of interest" description="Disordered" evidence="7">
    <location>
        <begin position="1"/>
        <end position="20"/>
    </location>
</feature>
<evidence type="ECO:0000259" key="8">
    <source>
        <dbReference type="PROSITE" id="PS52029"/>
    </source>
</evidence>
<dbReference type="Proteomes" id="UP000050430">
    <property type="component" value="Unassembled WGS sequence"/>
</dbReference>
<gene>
    <name evidence="9" type="ORF">ADM99_05100</name>
</gene>
<dbReference type="InterPro" id="IPR005490">
    <property type="entry name" value="LD_TPept_cat_dom"/>
</dbReference>
<proteinExistence type="predicted"/>
<evidence type="ECO:0000256" key="1">
    <source>
        <dbReference type="ARBA" id="ARBA00004752"/>
    </source>
</evidence>
<organism evidence="9 10">
    <name type="scientific">Leptolinea tardivitalis</name>
    <dbReference type="NCBI Taxonomy" id="229920"/>
    <lineage>
        <taxon>Bacteria</taxon>
        <taxon>Bacillati</taxon>
        <taxon>Chloroflexota</taxon>
        <taxon>Anaerolineae</taxon>
        <taxon>Anaerolineales</taxon>
        <taxon>Anaerolineaceae</taxon>
        <taxon>Leptolinea</taxon>
    </lineage>
</organism>
<dbReference type="SUPFAM" id="SSF141523">
    <property type="entry name" value="L,D-transpeptidase catalytic domain-like"/>
    <property type="match status" value="1"/>
</dbReference>
<dbReference type="GO" id="GO:0018104">
    <property type="term" value="P:peptidoglycan-protein cross-linking"/>
    <property type="evidence" value="ECO:0007669"/>
    <property type="project" value="TreeGrafter"/>
</dbReference>
<dbReference type="PROSITE" id="PS52029">
    <property type="entry name" value="LD_TPASE"/>
    <property type="match status" value="1"/>
</dbReference>
<dbReference type="GO" id="GO:0005576">
    <property type="term" value="C:extracellular region"/>
    <property type="evidence" value="ECO:0007669"/>
    <property type="project" value="TreeGrafter"/>
</dbReference>
<dbReference type="GO" id="GO:0008360">
    <property type="term" value="P:regulation of cell shape"/>
    <property type="evidence" value="ECO:0007669"/>
    <property type="project" value="UniProtKB-UniRule"/>
</dbReference>
<sequence length="151" mass="17254">MPSQTVISPTEEELDDGESESMPILIGDQIAETLEDGRWIEVDLAKQKVRAYARDSLLREFLVSTGTAAHPTVKGTYHIYIKKRYADMRGPGYYLPNVPYTMYFYQSYGLHGTYWHHNFGTPMSHGCVNLKTDDAAWLFQWASIGTLVYIH</sequence>
<dbReference type="STRING" id="229920.ADM99_05100"/>
<evidence type="ECO:0000256" key="5">
    <source>
        <dbReference type="ARBA" id="ARBA00023316"/>
    </source>
</evidence>
<dbReference type="PANTHER" id="PTHR30582:SF2">
    <property type="entry name" value="L,D-TRANSPEPTIDASE YCIB-RELATED"/>
    <property type="match status" value="1"/>
</dbReference>
<dbReference type="PANTHER" id="PTHR30582">
    <property type="entry name" value="L,D-TRANSPEPTIDASE"/>
    <property type="match status" value="1"/>
</dbReference>
<keyword evidence="2" id="KW-0808">Transferase</keyword>
<dbReference type="Gene3D" id="2.40.440.10">
    <property type="entry name" value="L,D-transpeptidase catalytic domain-like"/>
    <property type="match status" value="1"/>
</dbReference>
<evidence type="ECO:0000256" key="3">
    <source>
        <dbReference type="ARBA" id="ARBA00022960"/>
    </source>
</evidence>
<feature type="domain" description="L,D-TPase catalytic" evidence="8">
    <location>
        <begin position="38"/>
        <end position="151"/>
    </location>
</feature>
<protein>
    <recommendedName>
        <fullName evidence="8">L,D-TPase catalytic domain-containing protein</fullName>
    </recommendedName>
</protein>
<evidence type="ECO:0000313" key="9">
    <source>
        <dbReference type="EMBL" id="KPL72974.1"/>
    </source>
</evidence>
<keyword evidence="5 6" id="KW-0961">Cell wall biogenesis/degradation</keyword>
<keyword evidence="3 6" id="KW-0133">Cell shape</keyword>
<dbReference type="AlphaFoldDB" id="A0A0P6WV79"/>
<dbReference type="UniPathway" id="UPA00219"/>
<dbReference type="GO" id="GO:0016740">
    <property type="term" value="F:transferase activity"/>
    <property type="evidence" value="ECO:0007669"/>
    <property type="project" value="UniProtKB-KW"/>
</dbReference>
<feature type="active site" description="Nucleophile" evidence="6">
    <location>
        <position position="127"/>
    </location>
</feature>
<reference evidence="9 10" key="1">
    <citation type="submission" date="2015-07" db="EMBL/GenBank/DDBJ databases">
        <title>Genome sequence of Leptolinea tardivitalis DSM 16556.</title>
        <authorList>
            <person name="Hemp J."/>
            <person name="Ward L.M."/>
            <person name="Pace L.A."/>
            <person name="Fischer W.W."/>
        </authorList>
    </citation>
    <scope>NUCLEOTIDE SEQUENCE [LARGE SCALE GENOMIC DNA]</scope>
    <source>
        <strain evidence="9 10">YMTK-2</strain>
    </source>
</reference>
<dbReference type="InterPro" id="IPR038063">
    <property type="entry name" value="Transpep_catalytic_dom"/>
</dbReference>
<evidence type="ECO:0000256" key="7">
    <source>
        <dbReference type="SAM" id="MobiDB-lite"/>
    </source>
</evidence>
<dbReference type="GO" id="GO:0071555">
    <property type="term" value="P:cell wall organization"/>
    <property type="evidence" value="ECO:0007669"/>
    <property type="project" value="UniProtKB-UniRule"/>
</dbReference>
<dbReference type="CDD" id="cd16913">
    <property type="entry name" value="YkuD_like"/>
    <property type="match status" value="1"/>
</dbReference>
<evidence type="ECO:0000313" key="10">
    <source>
        <dbReference type="Proteomes" id="UP000050430"/>
    </source>
</evidence>
<evidence type="ECO:0000256" key="2">
    <source>
        <dbReference type="ARBA" id="ARBA00022679"/>
    </source>
</evidence>
<evidence type="ECO:0000256" key="4">
    <source>
        <dbReference type="ARBA" id="ARBA00022984"/>
    </source>
</evidence>
<evidence type="ECO:0000256" key="6">
    <source>
        <dbReference type="PROSITE-ProRule" id="PRU01373"/>
    </source>
</evidence>
<comment type="pathway">
    <text evidence="1 6">Cell wall biogenesis; peptidoglycan biosynthesis.</text>
</comment>
<feature type="compositionally biased region" description="Acidic residues" evidence="7">
    <location>
        <begin position="10"/>
        <end position="19"/>
    </location>
</feature>
<dbReference type="Pfam" id="PF03734">
    <property type="entry name" value="YkuD"/>
    <property type="match status" value="1"/>
</dbReference>
<comment type="caution">
    <text evidence="9">The sequence shown here is derived from an EMBL/GenBank/DDBJ whole genome shotgun (WGS) entry which is preliminary data.</text>
</comment>
<keyword evidence="10" id="KW-1185">Reference proteome</keyword>
<keyword evidence="4 6" id="KW-0573">Peptidoglycan synthesis</keyword>
<feature type="active site" description="Proton donor/acceptor" evidence="6">
    <location>
        <position position="111"/>
    </location>
</feature>